<dbReference type="CDD" id="cd06171">
    <property type="entry name" value="Sigma70_r4"/>
    <property type="match status" value="1"/>
</dbReference>
<feature type="domain" description="RNA polymerase sigma factor 70 region 4 type 2" evidence="7">
    <location>
        <begin position="122"/>
        <end position="173"/>
    </location>
</feature>
<evidence type="ECO:0000256" key="5">
    <source>
        <dbReference type="ARBA" id="ARBA00023163"/>
    </source>
</evidence>
<proteinExistence type="inferred from homology"/>
<dbReference type="EMBL" id="QICH01000003">
    <property type="protein sequence ID" value="PXF62899.1"/>
    <property type="molecule type" value="Genomic_DNA"/>
</dbReference>
<dbReference type="InterPro" id="IPR014284">
    <property type="entry name" value="RNA_pol_sigma-70_dom"/>
</dbReference>
<dbReference type="Pfam" id="PF08281">
    <property type="entry name" value="Sigma70_r4_2"/>
    <property type="match status" value="1"/>
</dbReference>
<dbReference type="InterPro" id="IPR039425">
    <property type="entry name" value="RNA_pol_sigma-70-like"/>
</dbReference>
<dbReference type="Pfam" id="PF04542">
    <property type="entry name" value="Sigma70_r2"/>
    <property type="match status" value="1"/>
</dbReference>
<dbReference type="GO" id="GO:0006352">
    <property type="term" value="P:DNA-templated transcription initiation"/>
    <property type="evidence" value="ECO:0007669"/>
    <property type="project" value="InterPro"/>
</dbReference>
<evidence type="ECO:0000259" key="7">
    <source>
        <dbReference type="Pfam" id="PF08281"/>
    </source>
</evidence>
<dbReference type="InterPro" id="IPR007627">
    <property type="entry name" value="RNA_pol_sigma70_r2"/>
</dbReference>
<feature type="domain" description="RNA polymerase sigma-70 region 2" evidence="6">
    <location>
        <begin position="28"/>
        <end position="95"/>
    </location>
</feature>
<dbReference type="SUPFAM" id="SSF88659">
    <property type="entry name" value="Sigma3 and sigma4 domains of RNA polymerase sigma factors"/>
    <property type="match status" value="1"/>
</dbReference>
<gene>
    <name evidence="8" type="ORF">DL796_11360</name>
</gene>
<dbReference type="PANTHER" id="PTHR43133">
    <property type="entry name" value="RNA POLYMERASE ECF-TYPE SIGMA FACTO"/>
    <property type="match status" value="1"/>
</dbReference>
<evidence type="ECO:0000313" key="9">
    <source>
        <dbReference type="Proteomes" id="UP000247689"/>
    </source>
</evidence>
<dbReference type="GO" id="GO:0016987">
    <property type="term" value="F:sigma factor activity"/>
    <property type="evidence" value="ECO:0007669"/>
    <property type="project" value="UniProtKB-KW"/>
</dbReference>
<dbReference type="Gene3D" id="1.10.10.10">
    <property type="entry name" value="Winged helix-like DNA-binding domain superfamily/Winged helix DNA-binding domain"/>
    <property type="match status" value="1"/>
</dbReference>
<dbReference type="Gene3D" id="1.10.1740.10">
    <property type="match status" value="1"/>
</dbReference>
<dbReference type="AlphaFoldDB" id="A0A318D9R0"/>
<evidence type="ECO:0000256" key="2">
    <source>
        <dbReference type="ARBA" id="ARBA00023015"/>
    </source>
</evidence>
<dbReference type="InterPro" id="IPR013249">
    <property type="entry name" value="RNA_pol_sigma70_r4_t2"/>
</dbReference>
<comment type="caution">
    <text evidence="8">The sequence shown here is derived from an EMBL/GenBank/DDBJ whole genome shotgun (WGS) entry which is preliminary data.</text>
</comment>
<name>A0A318D9R0_9GAMM</name>
<keyword evidence="2" id="KW-0805">Transcription regulation</keyword>
<evidence type="ECO:0000313" key="8">
    <source>
        <dbReference type="EMBL" id="PXF62899.1"/>
    </source>
</evidence>
<dbReference type="NCBIfam" id="TIGR02937">
    <property type="entry name" value="sigma70-ECF"/>
    <property type="match status" value="1"/>
</dbReference>
<reference evidence="8 9" key="1">
    <citation type="submission" date="2018-05" db="EMBL/GenBank/DDBJ databases">
        <title>Kangiella spongicola genome sequence.</title>
        <authorList>
            <person name="Maclea K.S."/>
            <person name="Goen A.E."/>
            <person name="Kelley C."/>
            <person name="Underriner A."/>
            <person name="Silverwood T."/>
            <person name="Trachtenberg A.M."/>
        </authorList>
    </citation>
    <scope>NUCLEOTIDE SEQUENCE [LARGE SCALE GENOMIC DNA]</scope>
    <source>
        <strain evidence="8 9">ATCC BAA-2076</strain>
    </source>
</reference>
<evidence type="ECO:0000256" key="3">
    <source>
        <dbReference type="ARBA" id="ARBA00023082"/>
    </source>
</evidence>
<protein>
    <submittedName>
        <fullName evidence="8">Sigma-70 family RNA polymerase sigma factor</fullName>
    </submittedName>
</protein>
<sequence>MTLSFNQNCSKKIIKRAQRGDKFALTQIYHAYKQPIFNLAFHMLRDEHRANDVLQTVMLKMMDSISSLSDSNKLNGWIKRLSYNSVIDIIRANQRFDTVSNNESFDYSASESLSIINSAHWDLEHYLEILDERERIVVWLYAVEGYSHKEISQKLSVSEQNSRVIYSRAIKCLKQLVKEQEKTNSRAGVSNE</sequence>
<dbReference type="InterPro" id="IPR036388">
    <property type="entry name" value="WH-like_DNA-bd_sf"/>
</dbReference>
<dbReference type="InterPro" id="IPR013324">
    <property type="entry name" value="RNA_pol_sigma_r3/r4-like"/>
</dbReference>
<comment type="similarity">
    <text evidence="1">Belongs to the sigma-70 factor family. ECF subfamily.</text>
</comment>
<keyword evidence="3" id="KW-0731">Sigma factor</keyword>
<evidence type="ECO:0000256" key="4">
    <source>
        <dbReference type="ARBA" id="ARBA00023125"/>
    </source>
</evidence>
<dbReference type="SUPFAM" id="SSF88946">
    <property type="entry name" value="Sigma2 domain of RNA polymerase sigma factors"/>
    <property type="match status" value="1"/>
</dbReference>
<dbReference type="GO" id="GO:0003677">
    <property type="term" value="F:DNA binding"/>
    <property type="evidence" value="ECO:0007669"/>
    <property type="project" value="UniProtKB-KW"/>
</dbReference>
<evidence type="ECO:0000259" key="6">
    <source>
        <dbReference type="Pfam" id="PF04542"/>
    </source>
</evidence>
<dbReference type="InterPro" id="IPR013325">
    <property type="entry name" value="RNA_pol_sigma_r2"/>
</dbReference>
<organism evidence="8 9">
    <name type="scientific">Kangiella spongicola</name>
    <dbReference type="NCBI Taxonomy" id="796379"/>
    <lineage>
        <taxon>Bacteria</taxon>
        <taxon>Pseudomonadati</taxon>
        <taxon>Pseudomonadota</taxon>
        <taxon>Gammaproteobacteria</taxon>
        <taxon>Kangiellales</taxon>
        <taxon>Kangiellaceae</taxon>
        <taxon>Kangiella</taxon>
    </lineage>
</organism>
<dbReference type="OrthoDB" id="6236508at2"/>
<keyword evidence="9" id="KW-1185">Reference proteome</keyword>
<dbReference type="PANTHER" id="PTHR43133:SF8">
    <property type="entry name" value="RNA POLYMERASE SIGMA FACTOR HI_1459-RELATED"/>
    <property type="match status" value="1"/>
</dbReference>
<accession>A0A318D9R0</accession>
<dbReference type="Proteomes" id="UP000247689">
    <property type="component" value="Unassembled WGS sequence"/>
</dbReference>
<evidence type="ECO:0000256" key="1">
    <source>
        <dbReference type="ARBA" id="ARBA00010641"/>
    </source>
</evidence>
<keyword evidence="5" id="KW-0804">Transcription</keyword>
<keyword evidence="4" id="KW-0238">DNA-binding</keyword>